<protein>
    <submittedName>
        <fullName evidence="1">Uncharacterized protein</fullName>
    </submittedName>
</protein>
<evidence type="ECO:0000313" key="1">
    <source>
        <dbReference type="EMBL" id="KAJ7369778.1"/>
    </source>
</evidence>
<dbReference type="InterPro" id="IPR004993">
    <property type="entry name" value="GH3"/>
</dbReference>
<dbReference type="Proteomes" id="UP001163046">
    <property type="component" value="Unassembled WGS sequence"/>
</dbReference>
<keyword evidence="2" id="KW-1185">Reference proteome</keyword>
<dbReference type="EMBL" id="MU826886">
    <property type="protein sequence ID" value="KAJ7369778.1"/>
    <property type="molecule type" value="Genomic_DNA"/>
</dbReference>
<sequence length="182" mass="20463">MFSLPKENISKGDKNVLTSQEPWMLAVTSGTTGKSCLIPKTRDNSRAFVQYGFAVGVYHTMFNALPQADNLQKSLQLFHAPQVRYSEGGIPIGPSTLAPSLRQLQALSTPRVHLDVSSEPAGLYIHILFALRDRDLGSILSNFAYWIHGVFVYLEENWELMVQDLEKGEINANLEITDRVRW</sequence>
<dbReference type="OrthoDB" id="10004661at2759"/>
<dbReference type="PANTHER" id="PTHR31901">
    <property type="entry name" value="GH3 DOMAIN-CONTAINING PROTEIN"/>
    <property type="match status" value="1"/>
</dbReference>
<proteinExistence type="predicted"/>
<dbReference type="PANTHER" id="PTHR31901:SF9">
    <property type="entry name" value="GH3 DOMAIN-CONTAINING PROTEIN"/>
    <property type="match status" value="1"/>
</dbReference>
<dbReference type="GO" id="GO:0005737">
    <property type="term" value="C:cytoplasm"/>
    <property type="evidence" value="ECO:0007669"/>
    <property type="project" value="TreeGrafter"/>
</dbReference>
<comment type="caution">
    <text evidence="1">The sequence shown here is derived from an EMBL/GenBank/DDBJ whole genome shotgun (WGS) entry which is preliminary data.</text>
</comment>
<gene>
    <name evidence="1" type="ORF">OS493_036421</name>
</gene>
<dbReference type="Pfam" id="PF03321">
    <property type="entry name" value="GH3"/>
    <property type="match status" value="1"/>
</dbReference>
<reference evidence="1" key="1">
    <citation type="submission" date="2023-01" db="EMBL/GenBank/DDBJ databases">
        <title>Genome assembly of the deep-sea coral Lophelia pertusa.</title>
        <authorList>
            <person name="Herrera S."/>
            <person name="Cordes E."/>
        </authorList>
    </citation>
    <scope>NUCLEOTIDE SEQUENCE</scope>
    <source>
        <strain evidence="1">USNM1676648</strain>
        <tissue evidence="1">Polyp</tissue>
    </source>
</reference>
<dbReference type="GO" id="GO:0016881">
    <property type="term" value="F:acid-amino acid ligase activity"/>
    <property type="evidence" value="ECO:0007669"/>
    <property type="project" value="TreeGrafter"/>
</dbReference>
<name>A0A9X0CPT6_9CNID</name>
<evidence type="ECO:0000313" key="2">
    <source>
        <dbReference type="Proteomes" id="UP001163046"/>
    </source>
</evidence>
<dbReference type="AlphaFoldDB" id="A0A9X0CPT6"/>
<organism evidence="1 2">
    <name type="scientific">Desmophyllum pertusum</name>
    <dbReference type="NCBI Taxonomy" id="174260"/>
    <lineage>
        <taxon>Eukaryota</taxon>
        <taxon>Metazoa</taxon>
        <taxon>Cnidaria</taxon>
        <taxon>Anthozoa</taxon>
        <taxon>Hexacorallia</taxon>
        <taxon>Scleractinia</taxon>
        <taxon>Caryophylliina</taxon>
        <taxon>Caryophylliidae</taxon>
        <taxon>Desmophyllum</taxon>
    </lineage>
</organism>
<accession>A0A9X0CPT6</accession>